<proteinExistence type="predicted"/>
<dbReference type="Proteomes" id="UP000184063">
    <property type="component" value="Unassembled WGS sequence"/>
</dbReference>
<evidence type="ECO:0000256" key="1">
    <source>
        <dbReference type="SAM" id="MobiDB-lite"/>
    </source>
</evidence>
<reference evidence="3" key="1">
    <citation type="journal article" date="2017" name="Genome Biol.">
        <title>Comparative genomics reveals high biological diversity and specific adaptations in the industrially and medically important fungal genus Aspergillus.</title>
        <authorList>
            <person name="de Vries R.P."/>
            <person name="Riley R."/>
            <person name="Wiebenga A."/>
            <person name="Aguilar-Osorio G."/>
            <person name="Amillis S."/>
            <person name="Uchima C.A."/>
            <person name="Anderluh G."/>
            <person name="Asadollahi M."/>
            <person name="Askin M."/>
            <person name="Barry K."/>
            <person name="Battaglia E."/>
            <person name="Bayram O."/>
            <person name="Benocci T."/>
            <person name="Braus-Stromeyer S.A."/>
            <person name="Caldana C."/>
            <person name="Canovas D."/>
            <person name="Cerqueira G.C."/>
            <person name="Chen F."/>
            <person name="Chen W."/>
            <person name="Choi C."/>
            <person name="Clum A."/>
            <person name="Dos Santos R.A."/>
            <person name="Damasio A.R."/>
            <person name="Diallinas G."/>
            <person name="Emri T."/>
            <person name="Fekete E."/>
            <person name="Flipphi M."/>
            <person name="Freyberg S."/>
            <person name="Gallo A."/>
            <person name="Gournas C."/>
            <person name="Habgood R."/>
            <person name="Hainaut M."/>
            <person name="Harispe M.L."/>
            <person name="Henrissat B."/>
            <person name="Hilden K.S."/>
            <person name="Hope R."/>
            <person name="Hossain A."/>
            <person name="Karabika E."/>
            <person name="Karaffa L."/>
            <person name="Karanyi Z."/>
            <person name="Krasevec N."/>
            <person name="Kuo A."/>
            <person name="Kusch H."/>
            <person name="LaButti K."/>
            <person name="Lagendijk E.L."/>
            <person name="Lapidus A."/>
            <person name="Levasseur A."/>
            <person name="Lindquist E."/>
            <person name="Lipzen A."/>
            <person name="Logrieco A.F."/>
            <person name="MacCabe A."/>
            <person name="Maekelae M.R."/>
            <person name="Malavazi I."/>
            <person name="Melin P."/>
            <person name="Meyer V."/>
            <person name="Mielnichuk N."/>
            <person name="Miskei M."/>
            <person name="Molnar A.P."/>
            <person name="Mule G."/>
            <person name="Ngan C.Y."/>
            <person name="Orejas M."/>
            <person name="Orosz E."/>
            <person name="Ouedraogo J.P."/>
            <person name="Overkamp K.M."/>
            <person name="Park H.-S."/>
            <person name="Perrone G."/>
            <person name="Piumi F."/>
            <person name="Punt P.J."/>
            <person name="Ram A.F."/>
            <person name="Ramon A."/>
            <person name="Rauscher S."/>
            <person name="Record E."/>
            <person name="Riano-Pachon D.M."/>
            <person name="Robert V."/>
            <person name="Roehrig J."/>
            <person name="Ruller R."/>
            <person name="Salamov A."/>
            <person name="Salih N.S."/>
            <person name="Samson R.A."/>
            <person name="Sandor E."/>
            <person name="Sanguinetti M."/>
            <person name="Schuetze T."/>
            <person name="Sepcic K."/>
            <person name="Shelest E."/>
            <person name="Sherlock G."/>
            <person name="Sophianopoulou V."/>
            <person name="Squina F.M."/>
            <person name="Sun H."/>
            <person name="Susca A."/>
            <person name="Todd R.B."/>
            <person name="Tsang A."/>
            <person name="Unkles S.E."/>
            <person name="van de Wiele N."/>
            <person name="van Rossen-Uffink D."/>
            <person name="Oliveira J.V."/>
            <person name="Vesth T.C."/>
            <person name="Visser J."/>
            <person name="Yu J.-H."/>
            <person name="Zhou M."/>
            <person name="Andersen M.R."/>
            <person name="Archer D.B."/>
            <person name="Baker S.E."/>
            <person name="Benoit I."/>
            <person name="Brakhage A.A."/>
            <person name="Braus G.H."/>
            <person name="Fischer R."/>
            <person name="Frisvad J.C."/>
            <person name="Goldman G.H."/>
            <person name="Houbraken J."/>
            <person name="Oakley B."/>
            <person name="Pocsi I."/>
            <person name="Scazzocchio C."/>
            <person name="Seiboth B."/>
            <person name="vanKuyk P.A."/>
            <person name="Wortman J."/>
            <person name="Dyer P.S."/>
            <person name="Grigoriev I.V."/>
        </authorList>
    </citation>
    <scope>NUCLEOTIDE SEQUENCE [LARGE SCALE GENOMIC DNA]</scope>
    <source>
        <strain evidence="3">CBS 106.47</strain>
    </source>
</reference>
<sequence>MSVLRVTPIAGPKAPRRSCSRPQTGSPGPAVETAPNFAISASLIIERLALAMP</sequence>
<dbReference type="EMBL" id="KV878256">
    <property type="protein sequence ID" value="OJZ80360.1"/>
    <property type="molecule type" value="Genomic_DNA"/>
</dbReference>
<protein>
    <submittedName>
        <fullName evidence="2">Uncharacterized protein</fullName>
    </submittedName>
</protein>
<dbReference type="VEuPathDB" id="FungiDB:ASPFODRAFT_53515"/>
<gene>
    <name evidence="2" type="ORF">ASPFODRAFT_53515</name>
</gene>
<name>A0A1M3T0S4_ASPLC</name>
<dbReference type="AlphaFoldDB" id="A0A1M3T0S4"/>
<evidence type="ECO:0000313" key="3">
    <source>
        <dbReference type="Proteomes" id="UP000184063"/>
    </source>
</evidence>
<evidence type="ECO:0000313" key="2">
    <source>
        <dbReference type="EMBL" id="OJZ80360.1"/>
    </source>
</evidence>
<organism evidence="2 3">
    <name type="scientific">Aspergillus luchuensis (strain CBS 106.47)</name>
    <dbReference type="NCBI Taxonomy" id="1137211"/>
    <lineage>
        <taxon>Eukaryota</taxon>
        <taxon>Fungi</taxon>
        <taxon>Dikarya</taxon>
        <taxon>Ascomycota</taxon>
        <taxon>Pezizomycotina</taxon>
        <taxon>Eurotiomycetes</taxon>
        <taxon>Eurotiomycetidae</taxon>
        <taxon>Eurotiales</taxon>
        <taxon>Aspergillaceae</taxon>
        <taxon>Aspergillus</taxon>
        <taxon>Aspergillus subgen. Circumdati</taxon>
    </lineage>
</organism>
<accession>A0A1M3T0S4</accession>
<feature type="region of interest" description="Disordered" evidence="1">
    <location>
        <begin position="1"/>
        <end position="33"/>
    </location>
</feature>